<evidence type="ECO:0000313" key="8">
    <source>
        <dbReference type="Proteomes" id="UP001144396"/>
    </source>
</evidence>
<keyword evidence="2" id="KW-0677">Repeat</keyword>
<accession>A0A9W6FR21</accession>
<dbReference type="PROSITE" id="PS00211">
    <property type="entry name" value="ABC_TRANSPORTER_1"/>
    <property type="match status" value="1"/>
</dbReference>
<evidence type="ECO:0000256" key="5">
    <source>
        <dbReference type="SAM" id="MobiDB-lite"/>
    </source>
</evidence>
<evidence type="ECO:0000256" key="4">
    <source>
        <dbReference type="ARBA" id="ARBA00022840"/>
    </source>
</evidence>
<gene>
    <name evidence="7" type="primary">rbsA</name>
    <name evidence="7" type="ORF">ARHIZOSPH14_14540</name>
</gene>
<keyword evidence="8" id="KW-1185">Reference proteome</keyword>
<name>A0A9W6FR21_9MICO</name>
<feature type="region of interest" description="Disordered" evidence="5">
    <location>
        <begin position="245"/>
        <end position="267"/>
    </location>
</feature>
<dbReference type="CDD" id="cd03216">
    <property type="entry name" value="ABC_Carb_Monos_I"/>
    <property type="match status" value="1"/>
</dbReference>
<dbReference type="Proteomes" id="UP001144396">
    <property type="component" value="Unassembled WGS sequence"/>
</dbReference>
<evidence type="ECO:0000256" key="1">
    <source>
        <dbReference type="ARBA" id="ARBA00022448"/>
    </source>
</evidence>
<sequence length="507" mass="53634">MTHEIGEPLLRVRGMLKMFPGLVALDRVSLDVHPGEIVSVVGQNGSGKSTLVKILAGVYAADGGRVELAEGTGLHFIHQDLALVPELSAAENLALMRGTGAGGLAPFHDRRRSARARELVARFGPVFDVDVPVRTLTPAQRAVVAISRALDGWTHSANVLLLDEPTESLHRSEVDVLFEAVRRLAADGTGIVFVSHRLDEVLGLSDRIVVLRDGHKVADEPAHEVDETRLIGFITGAEDGATVRTAPVVSPPEPREERAGDGAPASPTALSVRGLHGASVEGLDLDLRPGEIVGVAGVLGSGREAVPSLLYGAGEASADIFDVSGQPYADRSPAASLGRGIAFAPGDRAHLGIVREFTARENLTLPQLGTVTGGLGRILSRRERAESDRLLTEYDVRPHRAEQRISLFSGGNQQKIVLARALRDRPRVLLLDEPTQGVDVGAKATIYAAIGRAAADGTAVLVSSSDAKELLAICDRVVVMRDGRAAAVLQGDDLTEHRLIAEGYGLP</sequence>
<dbReference type="InterPro" id="IPR017871">
    <property type="entry name" value="ABC_transporter-like_CS"/>
</dbReference>
<dbReference type="InterPro" id="IPR027417">
    <property type="entry name" value="P-loop_NTPase"/>
</dbReference>
<dbReference type="PROSITE" id="PS50893">
    <property type="entry name" value="ABC_TRANSPORTER_2"/>
    <property type="match status" value="2"/>
</dbReference>
<organism evidence="7 8">
    <name type="scientific">Agromyces rhizosphaerae</name>
    <dbReference type="NCBI Taxonomy" id="88374"/>
    <lineage>
        <taxon>Bacteria</taxon>
        <taxon>Bacillati</taxon>
        <taxon>Actinomycetota</taxon>
        <taxon>Actinomycetes</taxon>
        <taxon>Micrococcales</taxon>
        <taxon>Microbacteriaceae</taxon>
        <taxon>Agromyces</taxon>
    </lineage>
</organism>
<feature type="domain" description="ABC transporter" evidence="6">
    <location>
        <begin position="265"/>
        <end position="507"/>
    </location>
</feature>
<dbReference type="InterPro" id="IPR003593">
    <property type="entry name" value="AAA+_ATPase"/>
</dbReference>
<feature type="domain" description="ABC transporter" evidence="6">
    <location>
        <begin position="10"/>
        <end position="238"/>
    </location>
</feature>
<comment type="caution">
    <text evidence="7">The sequence shown here is derived from an EMBL/GenBank/DDBJ whole genome shotgun (WGS) entry which is preliminary data.</text>
</comment>
<keyword evidence="1" id="KW-0813">Transport</keyword>
<dbReference type="Pfam" id="PF00005">
    <property type="entry name" value="ABC_tran"/>
    <property type="match status" value="2"/>
</dbReference>
<evidence type="ECO:0000256" key="3">
    <source>
        <dbReference type="ARBA" id="ARBA00022741"/>
    </source>
</evidence>
<dbReference type="EMBL" id="BSDP01000001">
    <property type="protein sequence ID" value="GLI27212.1"/>
    <property type="molecule type" value="Genomic_DNA"/>
</dbReference>
<dbReference type="InterPro" id="IPR003439">
    <property type="entry name" value="ABC_transporter-like_ATP-bd"/>
</dbReference>
<dbReference type="Gene3D" id="3.40.50.300">
    <property type="entry name" value="P-loop containing nucleotide triphosphate hydrolases"/>
    <property type="match status" value="2"/>
</dbReference>
<keyword evidence="4 7" id="KW-0067">ATP-binding</keyword>
<evidence type="ECO:0000259" key="6">
    <source>
        <dbReference type="PROSITE" id="PS50893"/>
    </source>
</evidence>
<dbReference type="RefSeq" id="WP_281883563.1">
    <property type="nucleotide sequence ID" value="NZ_BSDP01000001.1"/>
</dbReference>
<proteinExistence type="predicted"/>
<protein>
    <submittedName>
        <fullName evidence="7">Ribose import ATP-binding protein RbsA</fullName>
    </submittedName>
</protein>
<dbReference type="SUPFAM" id="SSF52540">
    <property type="entry name" value="P-loop containing nucleoside triphosphate hydrolases"/>
    <property type="match status" value="2"/>
</dbReference>
<evidence type="ECO:0000256" key="2">
    <source>
        <dbReference type="ARBA" id="ARBA00022737"/>
    </source>
</evidence>
<dbReference type="GO" id="GO:0005524">
    <property type="term" value="F:ATP binding"/>
    <property type="evidence" value="ECO:0007669"/>
    <property type="project" value="UniProtKB-KW"/>
</dbReference>
<dbReference type="InterPro" id="IPR050107">
    <property type="entry name" value="ABC_carbohydrate_import_ATPase"/>
</dbReference>
<dbReference type="AlphaFoldDB" id="A0A9W6FR21"/>
<dbReference type="SMART" id="SM00382">
    <property type="entry name" value="AAA"/>
    <property type="match status" value="2"/>
</dbReference>
<evidence type="ECO:0000313" key="7">
    <source>
        <dbReference type="EMBL" id="GLI27212.1"/>
    </source>
</evidence>
<dbReference type="GO" id="GO:0016887">
    <property type="term" value="F:ATP hydrolysis activity"/>
    <property type="evidence" value="ECO:0007669"/>
    <property type="project" value="InterPro"/>
</dbReference>
<keyword evidence="3" id="KW-0547">Nucleotide-binding</keyword>
<dbReference type="PANTHER" id="PTHR43790:SF9">
    <property type="entry name" value="GALACTOFURANOSE TRANSPORTER ATP-BINDING PROTEIN YTFR"/>
    <property type="match status" value="1"/>
</dbReference>
<dbReference type="PANTHER" id="PTHR43790">
    <property type="entry name" value="CARBOHYDRATE TRANSPORT ATP-BINDING PROTEIN MG119-RELATED"/>
    <property type="match status" value="1"/>
</dbReference>
<reference evidence="7" key="1">
    <citation type="submission" date="2022-12" db="EMBL/GenBank/DDBJ databases">
        <title>Reference genome sequencing for broad-spectrum identification of bacterial and archaeal isolates by mass spectrometry.</title>
        <authorList>
            <person name="Sekiguchi Y."/>
            <person name="Tourlousse D.M."/>
        </authorList>
    </citation>
    <scope>NUCLEOTIDE SEQUENCE</scope>
    <source>
        <strain evidence="7">14</strain>
    </source>
</reference>
<dbReference type="CDD" id="cd03215">
    <property type="entry name" value="ABC_Carb_Monos_II"/>
    <property type="match status" value="1"/>
</dbReference>